<dbReference type="EMBL" id="JAHRIP010070868">
    <property type="protein sequence ID" value="MEQ2309067.1"/>
    <property type="molecule type" value="Genomic_DNA"/>
</dbReference>
<sequence>MITAARSHSVLHAAGATTTSNQPQKASGFCMIKDCNFIGPQAAGKWLQVSVSSCDKAESSYSSELLTGSRSDFSSVFLEKTSLAPPPSYILCL</sequence>
<name>A0ABV0ZTK6_9TELE</name>
<gene>
    <name evidence="2" type="ORF">AMECASPLE_034863</name>
</gene>
<dbReference type="Proteomes" id="UP001469553">
    <property type="component" value="Unassembled WGS sequence"/>
</dbReference>
<comment type="caution">
    <text evidence="2">The sequence shown here is derived from an EMBL/GenBank/DDBJ whole genome shotgun (WGS) entry which is preliminary data.</text>
</comment>
<feature type="region of interest" description="Disordered" evidence="1">
    <location>
        <begin position="1"/>
        <end position="24"/>
    </location>
</feature>
<organism evidence="2 3">
    <name type="scientific">Ameca splendens</name>
    <dbReference type="NCBI Taxonomy" id="208324"/>
    <lineage>
        <taxon>Eukaryota</taxon>
        <taxon>Metazoa</taxon>
        <taxon>Chordata</taxon>
        <taxon>Craniata</taxon>
        <taxon>Vertebrata</taxon>
        <taxon>Euteleostomi</taxon>
        <taxon>Actinopterygii</taxon>
        <taxon>Neopterygii</taxon>
        <taxon>Teleostei</taxon>
        <taxon>Neoteleostei</taxon>
        <taxon>Acanthomorphata</taxon>
        <taxon>Ovalentaria</taxon>
        <taxon>Atherinomorphae</taxon>
        <taxon>Cyprinodontiformes</taxon>
        <taxon>Goodeidae</taxon>
        <taxon>Ameca</taxon>
    </lineage>
</organism>
<keyword evidence="3" id="KW-1185">Reference proteome</keyword>
<reference evidence="2 3" key="1">
    <citation type="submission" date="2021-06" db="EMBL/GenBank/DDBJ databases">
        <authorList>
            <person name="Palmer J.M."/>
        </authorList>
    </citation>
    <scope>NUCLEOTIDE SEQUENCE [LARGE SCALE GENOMIC DNA]</scope>
    <source>
        <strain evidence="2 3">AS_MEX2019</strain>
        <tissue evidence="2">Muscle</tissue>
    </source>
</reference>
<evidence type="ECO:0000313" key="3">
    <source>
        <dbReference type="Proteomes" id="UP001469553"/>
    </source>
</evidence>
<evidence type="ECO:0000256" key="1">
    <source>
        <dbReference type="SAM" id="MobiDB-lite"/>
    </source>
</evidence>
<evidence type="ECO:0000313" key="2">
    <source>
        <dbReference type="EMBL" id="MEQ2309067.1"/>
    </source>
</evidence>
<proteinExistence type="predicted"/>
<accession>A0ABV0ZTK6</accession>
<protein>
    <submittedName>
        <fullName evidence="2">Uncharacterized protein</fullName>
    </submittedName>
</protein>